<feature type="region of interest" description="Disordered" evidence="2">
    <location>
        <begin position="536"/>
        <end position="558"/>
    </location>
</feature>
<dbReference type="VEuPathDB" id="VectorBase:LOC119176033"/>
<evidence type="ECO:0008006" key="7">
    <source>
        <dbReference type="Google" id="ProtNLM"/>
    </source>
</evidence>
<reference evidence="5" key="1">
    <citation type="journal article" date="2020" name="Cell">
        <title>Large-Scale Comparative Analyses of Tick Genomes Elucidate Their Genetic Diversity and Vector Capacities.</title>
        <authorList>
            <consortium name="Tick Genome and Microbiome Consortium (TIGMIC)"/>
            <person name="Jia N."/>
            <person name="Wang J."/>
            <person name="Shi W."/>
            <person name="Du L."/>
            <person name="Sun Y."/>
            <person name="Zhan W."/>
            <person name="Jiang J.F."/>
            <person name="Wang Q."/>
            <person name="Zhang B."/>
            <person name="Ji P."/>
            <person name="Bell-Sakyi L."/>
            <person name="Cui X.M."/>
            <person name="Yuan T.T."/>
            <person name="Jiang B.G."/>
            <person name="Yang W.F."/>
            <person name="Lam T.T."/>
            <person name="Chang Q.C."/>
            <person name="Ding S.J."/>
            <person name="Wang X.J."/>
            <person name="Zhu J.G."/>
            <person name="Ruan X.D."/>
            <person name="Zhao L."/>
            <person name="Wei J.T."/>
            <person name="Ye R.Z."/>
            <person name="Que T.C."/>
            <person name="Du C.H."/>
            <person name="Zhou Y.H."/>
            <person name="Cheng J.X."/>
            <person name="Dai P.F."/>
            <person name="Guo W.B."/>
            <person name="Han X.H."/>
            <person name="Huang E.J."/>
            <person name="Li L.F."/>
            <person name="Wei W."/>
            <person name="Gao Y.C."/>
            <person name="Liu J.Z."/>
            <person name="Shao H.Z."/>
            <person name="Wang X."/>
            <person name="Wang C.C."/>
            <person name="Yang T.C."/>
            <person name="Huo Q.B."/>
            <person name="Li W."/>
            <person name="Chen H.Y."/>
            <person name="Chen S.E."/>
            <person name="Zhou L.G."/>
            <person name="Ni X.B."/>
            <person name="Tian J.H."/>
            <person name="Sheng Y."/>
            <person name="Liu T."/>
            <person name="Pan Y.S."/>
            <person name="Xia L.Y."/>
            <person name="Li J."/>
            <person name="Zhao F."/>
            <person name="Cao W.C."/>
        </authorList>
    </citation>
    <scope>NUCLEOTIDE SEQUENCE</scope>
    <source>
        <strain evidence="5">Rmic-2018</strain>
    </source>
</reference>
<dbReference type="InterPro" id="IPR048366">
    <property type="entry name" value="TNP-like_GBD"/>
</dbReference>
<sequence length="617" mass="69710">MKVQESIAGSPATGRRGTSNADSSQEERASAEPGEVYSSENPIETAQEAEWLHFPSSQDNMEDCSSVIQGEHQKRPVRRSMTSQTSIGLKKMRSLVAATKTLRRKCSRLKEMNSNLHSQLEKLKKDFFEMKALAEANGALTLQEMLDENDKKAEFLKEQLQCLREKNHRWKEVTIRQAIMWQAKSPCGYEMLRRSGCLTLPSRMTLKRYIGYCTGAVVSSLMKQRLHTESTHLSEREKMGSLIVDEMSLKQALTYEKKGDKVHGLVEMGGLEKKLPVGYYFTQSVKGDHLHQLTLEVIKSIEEAGFQVVRLVADNHASNKKMFTMLGNGRMMPVVPHPMDMNRRLFLSFDHCHILKNLRNQMLSTKRVLFNNGHYYSPTYLRKLLDITEKQSSFKLVRNLTQKHVYPTNFEKLSVKRAVEVFSPQACIRKGVTSALRYLLQYGRRFGIFGFEDCLPTIELMEMIFKWFTIHNIRNTTFHVVSRDQNRMPFSSPDDDSDPVEALFSTIRQLQGSNDQTDARAALSSLQKVLVMGMMHSSPSGSTEQTTSPLGSPSARQASCSTAVKQAGQPLEMHSLVNQNQGSSGECAASTSATITQTMRPHLEALQTCRGALFISR</sequence>
<dbReference type="EMBL" id="JABSTU010000010">
    <property type="protein sequence ID" value="KAH8018846.1"/>
    <property type="molecule type" value="Genomic_DNA"/>
</dbReference>
<evidence type="ECO:0000313" key="5">
    <source>
        <dbReference type="EMBL" id="KAH8018846.1"/>
    </source>
</evidence>
<dbReference type="InterPro" id="IPR048365">
    <property type="entry name" value="TNP-like_RNaseH_N"/>
</dbReference>
<feature type="domain" description="Transposable element P transposase-like RNase H" evidence="3">
    <location>
        <begin position="274"/>
        <end position="327"/>
    </location>
</feature>
<gene>
    <name evidence="5" type="ORF">HPB51_012800</name>
</gene>
<name>A0A9J6DAG4_RHIMP</name>
<feature type="domain" description="Transposable element P transposase-like GTP-binding insertion" evidence="4">
    <location>
        <begin position="352"/>
        <end position="476"/>
    </location>
</feature>
<feature type="region of interest" description="Disordered" evidence="2">
    <location>
        <begin position="1"/>
        <end position="41"/>
    </location>
</feature>
<protein>
    <recommendedName>
        <fullName evidence="7">Transposase protein</fullName>
    </recommendedName>
</protein>
<keyword evidence="1" id="KW-0175">Coiled coil</keyword>
<evidence type="ECO:0000259" key="4">
    <source>
        <dbReference type="Pfam" id="PF21788"/>
    </source>
</evidence>
<evidence type="ECO:0000256" key="2">
    <source>
        <dbReference type="SAM" id="MobiDB-lite"/>
    </source>
</evidence>
<dbReference type="VEuPathDB" id="VectorBase:LOC119188238"/>
<evidence type="ECO:0000256" key="1">
    <source>
        <dbReference type="SAM" id="Coils"/>
    </source>
</evidence>
<dbReference type="Proteomes" id="UP000821866">
    <property type="component" value="Chromosome 8"/>
</dbReference>
<dbReference type="AlphaFoldDB" id="A0A9J6DAG4"/>
<feature type="coiled-coil region" evidence="1">
    <location>
        <begin position="106"/>
        <end position="173"/>
    </location>
</feature>
<accession>A0A9J6DAG4</accession>
<evidence type="ECO:0000259" key="3">
    <source>
        <dbReference type="Pfam" id="PF21787"/>
    </source>
</evidence>
<feature type="compositionally biased region" description="Polar residues" evidence="2">
    <location>
        <begin position="537"/>
        <end position="558"/>
    </location>
</feature>
<evidence type="ECO:0000313" key="6">
    <source>
        <dbReference type="Proteomes" id="UP000821866"/>
    </source>
</evidence>
<dbReference type="Pfam" id="PF21787">
    <property type="entry name" value="TNP-like_RNaseH_N"/>
    <property type="match status" value="2"/>
</dbReference>
<feature type="domain" description="Transposable element P transposase-like RNase H" evidence="3">
    <location>
        <begin position="224"/>
        <end position="269"/>
    </location>
</feature>
<keyword evidence="6" id="KW-1185">Reference proteome</keyword>
<comment type="caution">
    <text evidence="5">The sequence shown here is derived from an EMBL/GenBank/DDBJ whole genome shotgun (WGS) entry which is preliminary data.</text>
</comment>
<proteinExistence type="predicted"/>
<dbReference type="Pfam" id="PF21788">
    <property type="entry name" value="TNP-like_GBD"/>
    <property type="match status" value="1"/>
</dbReference>
<organism evidence="5 6">
    <name type="scientific">Rhipicephalus microplus</name>
    <name type="common">Cattle tick</name>
    <name type="synonym">Boophilus microplus</name>
    <dbReference type="NCBI Taxonomy" id="6941"/>
    <lineage>
        <taxon>Eukaryota</taxon>
        <taxon>Metazoa</taxon>
        <taxon>Ecdysozoa</taxon>
        <taxon>Arthropoda</taxon>
        <taxon>Chelicerata</taxon>
        <taxon>Arachnida</taxon>
        <taxon>Acari</taxon>
        <taxon>Parasitiformes</taxon>
        <taxon>Ixodida</taxon>
        <taxon>Ixodoidea</taxon>
        <taxon>Ixodidae</taxon>
        <taxon>Rhipicephalinae</taxon>
        <taxon>Rhipicephalus</taxon>
        <taxon>Boophilus</taxon>
    </lineage>
</organism>
<reference evidence="5" key="2">
    <citation type="submission" date="2021-09" db="EMBL/GenBank/DDBJ databases">
        <authorList>
            <person name="Jia N."/>
            <person name="Wang J."/>
            <person name="Shi W."/>
            <person name="Du L."/>
            <person name="Sun Y."/>
            <person name="Zhan W."/>
            <person name="Jiang J."/>
            <person name="Wang Q."/>
            <person name="Zhang B."/>
            <person name="Ji P."/>
            <person name="Sakyi L.B."/>
            <person name="Cui X."/>
            <person name="Yuan T."/>
            <person name="Jiang B."/>
            <person name="Yang W."/>
            <person name="Lam T.T.-Y."/>
            <person name="Chang Q."/>
            <person name="Ding S."/>
            <person name="Wang X."/>
            <person name="Zhu J."/>
            <person name="Ruan X."/>
            <person name="Zhao L."/>
            <person name="Wei J."/>
            <person name="Que T."/>
            <person name="Du C."/>
            <person name="Cheng J."/>
            <person name="Dai P."/>
            <person name="Han X."/>
            <person name="Huang E."/>
            <person name="Gao Y."/>
            <person name="Liu J."/>
            <person name="Shao H."/>
            <person name="Ye R."/>
            <person name="Li L."/>
            <person name="Wei W."/>
            <person name="Wang X."/>
            <person name="Wang C."/>
            <person name="Huo Q."/>
            <person name="Li W."/>
            <person name="Guo W."/>
            <person name="Chen H."/>
            <person name="Chen S."/>
            <person name="Zhou L."/>
            <person name="Zhou L."/>
            <person name="Ni X."/>
            <person name="Tian J."/>
            <person name="Zhou Y."/>
            <person name="Sheng Y."/>
            <person name="Liu T."/>
            <person name="Pan Y."/>
            <person name="Xia L."/>
            <person name="Li J."/>
            <person name="Zhao F."/>
            <person name="Cao W."/>
        </authorList>
    </citation>
    <scope>NUCLEOTIDE SEQUENCE</scope>
    <source>
        <strain evidence="5">Rmic-2018</strain>
        <tissue evidence="5">Larvae</tissue>
    </source>
</reference>